<dbReference type="InterPro" id="IPR034016">
    <property type="entry name" value="M1_APN-typ"/>
</dbReference>
<evidence type="ECO:0000256" key="13">
    <source>
        <dbReference type="ARBA" id="ARBA00023049"/>
    </source>
</evidence>
<dbReference type="GO" id="GO:0008270">
    <property type="term" value="F:zinc ion binding"/>
    <property type="evidence" value="ECO:0007669"/>
    <property type="project" value="InterPro"/>
</dbReference>
<dbReference type="InterPro" id="IPR024571">
    <property type="entry name" value="ERAP1-like_C_dom"/>
</dbReference>
<keyword evidence="7 20" id="KW-0812">Transmembrane</keyword>
<keyword evidence="8 18" id="KW-0479">Metal-binding</keyword>
<dbReference type="Gene3D" id="2.60.40.1910">
    <property type="match status" value="2"/>
</dbReference>
<dbReference type="GO" id="GO:0043171">
    <property type="term" value="P:peptide catabolic process"/>
    <property type="evidence" value="ECO:0007669"/>
    <property type="project" value="TreeGrafter"/>
</dbReference>
<evidence type="ECO:0000256" key="12">
    <source>
        <dbReference type="ARBA" id="ARBA00022989"/>
    </source>
</evidence>
<evidence type="ECO:0000256" key="2">
    <source>
        <dbReference type="ARBA" id="ARBA00004606"/>
    </source>
</evidence>
<keyword evidence="25" id="KW-1185">Reference proteome</keyword>
<dbReference type="FunFam" id="1.10.390.10:FF:000016">
    <property type="entry name" value="Glutamyl aminopeptidase"/>
    <property type="match status" value="1"/>
</dbReference>
<dbReference type="Gene3D" id="1.10.390.10">
    <property type="entry name" value="Neutral Protease Domain 2"/>
    <property type="match status" value="2"/>
</dbReference>
<reference evidence="24" key="1">
    <citation type="submission" date="2023-08" db="EMBL/GenBank/DDBJ databases">
        <authorList>
            <person name="Alioto T."/>
            <person name="Alioto T."/>
            <person name="Gomez Garrido J."/>
        </authorList>
    </citation>
    <scope>NUCLEOTIDE SEQUENCE</scope>
</reference>
<dbReference type="Pfam" id="PF17900">
    <property type="entry name" value="Peptidase_M1_N"/>
    <property type="match status" value="2"/>
</dbReference>
<evidence type="ECO:0000256" key="9">
    <source>
        <dbReference type="ARBA" id="ARBA00022801"/>
    </source>
</evidence>
<dbReference type="FunFam" id="1.25.50.20:FF:000001">
    <property type="entry name" value="Aminopeptidase"/>
    <property type="match status" value="2"/>
</dbReference>
<dbReference type="Proteomes" id="UP001162480">
    <property type="component" value="Chromosome 18"/>
</dbReference>
<keyword evidence="15" id="KW-1015">Disulfide bond</keyword>
<dbReference type="Pfam" id="PF11838">
    <property type="entry name" value="ERAP1_C"/>
    <property type="match status" value="2"/>
</dbReference>
<feature type="binding site" evidence="18">
    <location>
        <position position="459"/>
    </location>
    <ligand>
        <name>Zn(2+)</name>
        <dbReference type="ChEBI" id="CHEBI:29105"/>
        <note>catalytic</note>
    </ligand>
</feature>
<evidence type="ECO:0000256" key="8">
    <source>
        <dbReference type="ARBA" id="ARBA00022723"/>
    </source>
</evidence>
<dbReference type="InterPro" id="IPR042097">
    <property type="entry name" value="Aminopeptidase_N-like_N_sf"/>
</dbReference>
<evidence type="ECO:0000256" key="17">
    <source>
        <dbReference type="PIRSR" id="PIRSR634016-1"/>
    </source>
</evidence>
<evidence type="ECO:0000256" key="18">
    <source>
        <dbReference type="PIRSR" id="PIRSR634016-3"/>
    </source>
</evidence>
<evidence type="ECO:0000259" key="21">
    <source>
        <dbReference type="Pfam" id="PF01433"/>
    </source>
</evidence>
<dbReference type="SUPFAM" id="SSF63737">
    <property type="entry name" value="Leukotriene A4 hydrolase N-terminal domain"/>
    <property type="match status" value="2"/>
</dbReference>
<keyword evidence="16" id="KW-0325">Glycoprotein</keyword>
<dbReference type="GO" id="GO:0005737">
    <property type="term" value="C:cytoplasm"/>
    <property type="evidence" value="ECO:0007669"/>
    <property type="project" value="TreeGrafter"/>
</dbReference>
<comment type="similarity">
    <text evidence="3">Belongs to the peptidase M1 family.</text>
</comment>
<evidence type="ECO:0000259" key="22">
    <source>
        <dbReference type="Pfam" id="PF11838"/>
    </source>
</evidence>
<evidence type="ECO:0000259" key="23">
    <source>
        <dbReference type="Pfam" id="PF17900"/>
    </source>
</evidence>
<evidence type="ECO:0000256" key="6">
    <source>
        <dbReference type="ARBA" id="ARBA00022670"/>
    </source>
</evidence>
<dbReference type="Gene3D" id="2.60.40.1730">
    <property type="entry name" value="tricorn interacting facor f3 domain"/>
    <property type="match status" value="2"/>
</dbReference>
<keyword evidence="6" id="KW-0645">Protease</keyword>
<feature type="domain" description="Peptidase M1 membrane alanine aminopeptidase" evidence="21">
    <location>
        <begin position="1281"/>
        <end position="1498"/>
    </location>
</feature>
<feature type="domain" description="ERAP1-like C-terminal" evidence="22">
    <location>
        <begin position="700"/>
        <end position="1018"/>
    </location>
</feature>
<dbReference type="EMBL" id="OX597831">
    <property type="protein sequence ID" value="CAI9736226.1"/>
    <property type="molecule type" value="Genomic_DNA"/>
</dbReference>
<dbReference type="GO" id="GO:0070006">
    <property type="term" value="F:metalloaminopeptidase activity"/>
    <property type="evidence" value="ECO:0007669"/>
    <property type="project" value="TreeGrafter"/>
</dbReference>
<dbReference type="CDD" id="cd09601">
    <property type="entry name" value="M1_APN-Q_like"/>
    <property type="match status" value="2"/>
</dbReference>
<protein>
    <submittedName>
        <fullName evidence="24">Aminopeptidase N-like</fullName>
    </submittedName>
</protein>
<evidence type="ECO:0000256" key="20">
    <source>
        <dbReference type="SAM" id="Phobius"/>
    </source>
</evidence>
<evidence type="ECO:0000256" key="1">
    <source>
        <dbReference type="ARBA" id="ARBA00004236"/>
    </source>
</evidence>
<feature type="transmembrane region" description="Helical" evidence="20">
    <location>
        <begin position="29"/>
        <end position="58"/>
    </location>
</feature>
<dbReference type="GO" id="GO:0042277">
    <property type="term" value="F:peptide binding"/>
    <property type="evidence" value="ECO:0007669"/>
    <property type="project" value="TreeGrafter"/>
</dbReference>
<feature type="domain" description="Peptidase M1 membrane alanine aminopeptidase" evidence="21">
    <location>
        <begin position="388"/>
        <end position="609"/>
    </location>
</feature>
<dbReference type="FunFam" id="2.60.40.1910:FF:000006">
    <property type="entry name" value="Aminopeptidase"/>
    <property type="match status" value="1"/>
</dbReference>
<accession>A0AA36BMJ3</accession>
<feature type="site" description="Transition state stabilizer" evidence="19">
    <location>
        <position position="545"/>
    </location>
</feature>
<dbReference type="Gene3D" id="1.25.50.20">
    <property type="match status" value="2"/>
</dbReference>
<evidence type="ECO:0000256" key="4">
    <source>
        <dbReference type="ARBA" id="ARBA00022438"/>
    </source>
</evidence>
<dbReference type="PRINTS" id="PR00756">
    <property type="entry name" value="ALADIPTASE"/>
</dbReference>
<dbReference type="InterPro" id="IPR014782">
    <property type="entry name" value="Peptidase_M1_dom"/>
</dbReference>
<dbReference type="InterPro" id="IPR027268">
    <property type="entry name" value="Peptidase_M4/M1_CTD_sf"/>
</dbReference>
<dbReference type="PANTHER" id="PTHR11533">
    <property type="entry name" value="PROTEASE M1 ZINC METALLOPROTEASE"/>
    <property type="match status" value="1"/>
</dbReference>
<gene>
    <name evidence="24" type="ORF">OCTVUL_1B027152</name>
</gene>
<evidence type="ECO:0000256" key="7">
    <source>
        <dbReference type="ARBA" id="ARBA00022692"/>
    </source>
</evidence>
<feature type="binding site" evidence="18">
    <location>
        <position position="482"/>
    </location>
    <ligand>
        <name>Zn(2+)</name>
        <dbReference type="ChEBI" id="CHEBI:29105"/>
        <note>catalytic</note>
    </ligand>
</feature>
<dbReference type="SUPFAM" id="SSF55486">
    <property type="entry name" value="Metalloproteases ('zincins'), catalytic domain"/>
    <property type="match status" value="2"/>
</dbReference>
<evidence type="ECO:0000256" key="3">
    <source>
        <dbReference type="ARBA" id="ARBA00010136"/>
    </source>
</evidence>
<feature type="binding site" evidence="18">
    <location>
        <position position="463"/>
    </location>
    <ligand>
        <name>Zn(2+)</name>
        <dbReference type="ChEBI" id="CHEBI:29105"/>
        <note>catalytic</note>
    </ligand>
</feature>
<dbReference type="InterPro" id="IPR050344">
    <property type="entry name" value="Peptidase_M1_aminopeptidases"/>
</dbReference>
<keyword evidence="10 18" id="KW-0862">Zinc</keyword>
<dbReference type="InterPro" id="IPR045357">
    <property type="entry name" value="Aminopeptidase_N-like_N"/>
</dbReference>
<feature type="domain" description="Aminopeptidase N-like N-terminal" evidence="23">
    <location>
        <begin position="161"/>
        <end position="352"/>
    </location>
</feature>
<evidence type="ECO:0000313" key="24">
    <source>
        <dbReference type="EMBL" id="CAI9736226.1"/>
    </source>
</evidence>
<keyword evidence="5" id="KW-1003">Cell membrane</keyword>
<feature type="domain" description="Aminopeptidase N-like N-terminal" evidence="23">
    <location>
        <begin position="1056"/>
        <end position="1247"/>
    </location>
</feature>
<dbReference type="FunFam" id="2.60.40.1730:FF:000012">
    <property type="entry name" value="Aminopeptidase N"/>
    <property type="match status" value="2"/>
</dbReference>
<organism evidence="24 25">
    <name type="scientific">Octopus vulgaris</name>
    <name type="common">Common octopus</name>
    <dbReference type="NCBI Taxonomy" id="6645"/>
    <lineage>
        <taxon>Eukaryota</taxon>
        <taxon>Metazoa</taxon>
        <taxon>Spiralia</taxon>
        <taxon>Lophotrochozoa</taxon>
        <taxon>Mollusca</taxon>
        <taxon>Cephalopoda</taxon>
        <taxon>Coleoidea</taxon>
        <taxon>Octopodiformes</taxon>
        <taxon>Octopoda</taxon>
        <taxon>Incirrata</taxon>
        <taxon>Octopodidae</taxon>
        <taxon>Octopus</taxon>
    </lineage>
</organism>
<dbReference type="FunFam" id="1.10.390.10:FF:000001">
    <property type="entry name" value="Aminopeptidase"/>
    <property type="match status" value="1"/>
</dbReference>
<dbReference type="PANTHER" id="PTHR11533:SF294">
    <property type="entry name" value="THYROTROPIN-RELEASING HORMONE-DEGRADING ECTOENZYME"/>
    <property type="match status" value="1"/>
</dbReference>
<evidence type="ECO:0000256" key="16">
    <source>
        <dbReference type="ARBA" id="ARBA00023180"/>
    </source>
</evidence>
<keyword evidence="12 20" id="KW-1133">Transmembrane helix</keyword>
<evidence type="ECO:0000256" key="11">
    <source>
        <dbReference type="ARBA" id="ARBA00022968"/>
    </source>
</evidence>
<sequence length="1931" mass="224520">MFGSSQKLDFTDITSDNNSMKSRSRWGGCFVRTTTGFILALLAIFIAVGVGIIVHFAGSSHRNIQCQCSFPKAPGSDSVVGQPDKTTDEENNAAGAGTGITAIVTSKPNTDFVWDQCQALVKEHNQTLCETCAEEIIETPEKESNKTERIKDVRLPTSIIPIVYDVELQPYIYEGPPENFTFDGYVNINMKCLTNCTNITLHSHLLNINESSVDLSSTNNANVPQVKGLVFDKKRQFLIFNLSEPLENGQEYNIRMNFTGKLRDDLNGLYRSSYKRGNKTIYIATTQFQATFARQAFPCFDEPAIKAKFRVILVRKAPMISLSNMPIIRQDKRDNDFIADVYNITSKMSTYLLAFIVCDFSSLENKTKTGVQYRVWARPEAIDQARLALDIGIKVLEYFEDYFGVPFPLPKQDMIAIPDFAAGAMENWGLITYRETAMLYDPEASSIMNKQRVAVVVSHELAHQWFGNLVTPRWWDDLWLNEGFASYVEYMGVNFVYPKWKMFQQFIFNELQGVMETDGLASSHPVYETVNNPDEIQEIFDSISYAKGASVIRMMKFFLGEETFRKGLRTYLERLAYGEAFHDDLWNELAEQSKKDGRPLKIKAIMDTWTLQMNYPLVTIRRTGENQLTVSQERFLVNPNATQKYNSTFGYKWQIPFVYTTSKEWKFNKTATDVIWIDDRVEQPTIIDKTLPKMSDKKAWIIGNCKQYGYYRMNYDIDNWEALIEQLNTDHKVIDVINRAQIIDDTWSLAKADMLDIKIALGTLEYLSKEEELVPWVAATSHLYYIRTVLTRTGAYRDLALFIQRLVTGHYHRIGWDNSGTEHTETIMRTMIIRLACHYNVKGCAEEATRQFHLWMERPDRNRIDPNLRLIVYCNALRKGGAQEWDFAYEQYKKSNMASEKDRLLRAMSCSQEPWILSRFLERTLDSKEIRRQDAVAPFIYVSRNSIGQLLAWDFVQSRLGSNKSSHENLFPVSYLFPLVTYSFNTEHQLKQLEAFVASQGDLGSSKRAYQQAIEETKTNIKWMKKNFKPVKEWLKNTNTRKIKQSVDVRLPKSLVPQVYNLEMKPNIYSGNPSNFTFKGKVDIRFLCQNSTSNITLHIVKLEIFDNIIVKELGRNKAITVRNFEENKEKEFLVVYLNEELEAGHRYKIVIQFKGSLLPDLKGFYFSSYEYNNETIYLATTQFQPTNARKAFPCFDEPALRAKFNVVLIRKKNMTALSNQQLLRTEPRENGYVADYFDTTPEMSTYLLAFVVSDFSNITKQAGNITFSVWARRNAIKQAEYALEVGVKIIQFFEKYFQIPFPLPKLDMLAVPDFLIGGMENWGLIIYKETVMLTDETSASLDKTQLVTTIVCHEIAHQWFGNLVTLQWWDDLWLNEGFATYMEIVGINFINPEWNMDIKFSRGVDAALSSDDTTSSHPIYVPVAHPGEIMKIFDIISYLKGAAVIRMMEFFLGRETFEKGINEYLKTNSFSTVFHDDLWNSLSQAWNGRDVKYIMDTWTLQMNYPLLTVTWKGNELTVKQKRYLKNDDESTESKYKSPFNYKWEVPFTFTTSREKNFNKTNKDIHWIHKNESEVQISSSVLPRKHNSTDWVIGNIRLLNYYRVTYDDDNWMAIIEQLKRDHTIIHISNRIQIFWDSWALANSGHLDILIALRTLEYLKKEKSYVVWSTAESGLSQVKTMLYKTPRYGDFQRFIRNLVKDLYKDLGWNNTHSNNINRDQSLRLLIVLMACDNELKECKDAALAYFRQWVDTGNTGLDTELNSIIYCIGVRYGDEDEWNFVYNKYKTSTVVIEKTPILNALSCTRHPWLLNKYLKIAMNPDKIRYQDVGTVLNDISRNPIGEKIVWDFIRSNWDELATKFADQNLPWSTFRRIAREFNDEFGLKEVKYWMTKDQYVNKYREQYEEVISYIKSNIKLMDKNYKRVSDWLDQQAI</sequence>
<evidence type="ECO:0000313" key="25">
    <source>
        <dbReference type="Proteomes" id="UP001162480"/>
    </source>
</evidence>
<evidence type="ECO:0000256" key="19">
    <source>
        <dbReference type="PIRSR" id="PIRSR634016-4"/>
    </source>
</evidence>
<comment type="cofactor">
    <cofactor evidence="18">
        <name>Zn(2+)</name>
        <dbReference type="ChEBI" id="CHEBI:29105"/>
    </cofactor>
    <text evidence="18">Binds 1 zinc ion per subunit.</text>
</comment>
<keyword evidence="14 20" id="KW-0472">Membrane</keyword>
<evidence type="ECO:0000256" key="14">
    <source>
        <dbReference type="ARBA" id="ARBA00023136"/>
    </source>
</evidence>
<name>A0AA36BMJ3_OCTVU</name>
<dbReference type="GO" id="GO:0005615">
    <property type="term" value="C:extracellular space"/>
    <property type="evidence" value="ECO:0007669"/>
    <property type="project" value="TreeGrafter"/>
</dbReference>
<dbReference type="InterPro" id="IPR001930">
    <property type="entry name" value="Peptidase_M1"/>
</dbReference>
<keyword evidence="4" id="KW-0031">Aminopeptidase</keyword>
<dbReference type="Pfam" id="PF01433">
    <property type="entry name" value="Peptidase_M1"/>
    <property type="match status" value="2"/>
</dbReference>
<keyword evidence="13" id="KW-0482">Metalloprotease</keyword>
<keyword evidence="11" id="KW-0735">Signal-anchor</keyword>
<feature type="domain" description="ERAP1-like C-terminal" evidence="22">
    <location>
        <begin position="1590"/>
        <end position="1905"/>
    </location>
</feature>
<keyword evidence="9" id="KW-0378">Hydrolase</keyword>
<evidence type="ECO:0000256" key="10">
    <source>
        <dbReference type="ARBA" id="ARBA00022833"/>
    </source>
</evidence>
<dbReference type="GO" id="GO:0006508">
    <property type="term" value="P:proteolysis"/>
    <property type="evidence" value="ECO:0007669"/>
    <property type="project" value="UniProtKB-KW"/>
</dbReference>
<comment type="subcellular location">
    <subcellularLocation>
        <location evidence="1">Cell membrane</location>
    </subcellularLocation>
    <subcellularLocation>
        <location evidence="2">Membrane</location>
        <topology evidence="2">Single-pass type II membrane protein</topology>
    </subcellularLocation>
</comment>
<evidence type="ECO:0000256" key="5">
    <source>
        <dbReference type="ARBA" id="ARBA00022475"/>
    </source>
</evidence>
<proteinExistence type="inferred from homology"/>
<evidence type="ECO:0000256" key="15">
    <source>
        <dbReference type="ARBA" id="ARBA00023157"/>
    </source>
</evidence>
<dbReference type="GO" id="GO:0005886">
    <property type="term" value="C:plasma membrane"/>
    <property type="evidence" value="ECO:0007669"/>
    <property type="project" value="UniProtKB-SubCell"/>
</dbReference>
<feature type="active site" description="Proton acceptor" evidence="17">
    <location>
        <position position="460"/>
    </location>
</feature>